<evidence type="ECO:0000313" key="1">
    <source>
        <dbReference type="EMBL" id="SUQ19532.1"/>
    </source>
</evidence>
<dbReference type="Proteomes" id="UP000255423">
    <property type="component" value="Unassembled WGS sequence"/>
</dbReference>
<gene>
    <name evidence="1" type="ORF">SAMN05661053_0768</name>
</gene>
<protein>
    <submittedName>
        <fullName evidence="1">Uncharacterized protein</fullName>
    </submittedName>
</protein>
<sequence>MPLGIYAAANSEKTVSLDSVMNLFVQNTDESTIEPDSAVLAQRALYLKFLKEKGEADSLRGAMQVALAEKRYGDFKKIVDEAETFERACPPHQVIWNSEKIWVKYFANDFAFLSNIDSVDSYKHTTSRYGFYADLLRSEIELGAFDKTLEEIENESDRTFIRLLLLKMIDPKSNISDLILKNKSKITKTDQLHYLVENYWDMTALDERSYFGIFLGVPYSLYLGDISKHVKSSFGTKYGLNGSLGFDFVFDNFLHELSIDFNYGGYKDVDSLYFYDSNVDYNLGYTFLNMEYLRLYGFISIGVGINQLFCENHEDDACLDKKVNHYFSYGVGGMADVLFTKRRQIQFGVRLRTGINNVWADDLLNASGHRFYASVEFHFLYYKEKKLKFEY</sequence>
<dbReference type="AlphaFoldDB" id="A0A380RXB2"/>
<name>A0A380RXB2_FIBSU</name>
<dbReference type="EMBL" id="UHJL01000001">
    <property type="protein sequence ID" value="SUQ19532.1"/>
    <property type="molecule type" value="Genomic_DNA"/>
</dbReference>
<evidence type="ECO:0000313" key="2">
    <source>
        <dbReference type="Proteomes" id="UP000255423"/>
    </source>
</evidence>
<accession>A0A380RXB2</accession>
<reference evidence="1 2" key="1">
    <citation type="submission" date="2017-08" db="EMBL/GenBank/DDBJ databases">
        <authorList>
            <person name="de Groot N.N."/>
        </authorList>
    </citation>
    <scope>NUCLEOTIDE SEQUENCE [LARGE SCALE GENOMIC DNA]</scope>
    <source>
        <strain evidence="1 2">HM2</strain>
    </source>
</reference>
<organism evidence="1 2">
    <name type="scientific">Fibrobacter succinogenes</name>
    <name type="common">Bacteroides succinogenes</name>
    <dbReference type="NCBI Taxonomy" id="833"/>
    <lineage>
        <taxon>Bacteria</taxon>
        <taxon>Pseudomonadati</taxon>
        <taxon>Fibrobacterota</taxon>
        <taxon>Fibrobacteria</taxon>
        <taxon>Fibrobacterales</taxon>
        <taxon>Fibrobacteraceae</taxon>
        <taxon>Fibrobacter</taxon>
    </lineage>
</organism>
<proteinExistence type="predicted"/>